<dbReference type="PANTHER" id="PTHR43479">
    <property type="entry name" value="ACREF/ENVCD OPERON REPRESSOR-RELATED"/>
    <property type="match status" value="1"/>
</dbReference>
<dbReference type="SUPFAM" id="SSF48498">
    <property type="entry name" value="Tetracyclin repressor-like, C-terminal domain"/>
    <property type="match status" value="1"/>
</dbReference>
<gene>
    <name evidence="4" type="ORF">HNR36_001358</name>
</gene>
<protein>
    <submittedName>
        <fullName evidence="4">AcrR family transcriptional regulator</fullName>
    </submittedName>
</protein>
<dbReference type="Gene3D" id="1.10.357.10">
    <property type="entry name" value="Tetracycline Repressor, domain 2"/>
    <property type="match status" value="1"/>
</dbReference>
<dbReference type="Proteomes" id="UP000557217">
    <property type="component" value="Unassembled WGS sequence"/>
</dbReference>
<accession>A0A840PW78</accession>
<comment type="caution">
    <text evidence="4">The sequence shown here is derived from an EMBL/GenBank/DDBJ whole genome shotgun (WGS) entry which is preliminary data.</text>
</comment>
<evidence type="ECO:0000313" key="4">
    <source>
        <dbReference type="EMBL" id="MBB5148972.1"/>
    </source>
</evidence>
<dbReference type="PRINTS" id="PR00455">
    <property type="entry name" value="HTHTETR"/>
</dbReference>
<evidence type="ECO:0000256" key="1">
    <source>
        <dbReference type="ARBA" id="ARBA00023125"/>
    </source>
</evidence>
<dbReference type="InterPro" id="IPR050624">
    <property type="entry name" value="HTH-type_Tx_Regulator"/>
</dbReference>
<dbReference type="PROSITE" id="PS50977">
    <property type="entry name" value="HTH_TETR_2"/>
    <property type="match status" value="1"/>
</dbReference>
<dbReference type="InterPro" id="IPR001647">
    <property type="entry name" value="HTH_TetR"/>
</dbReference>
<keyword evidence="5" id="KW-1185">Reference proteome</keyword>
<dbReference type="PANTHER" id="PTHR43479:SF11">
    <property type="entry name" value="ACREF_ENVCD OPERON REPRESSOR-RELATED"/>
    <property type="match status" value="1"/>
</dbReference>
<feature type="domain" description="HTH tetR-type" evidence="3">
    <location>
        <begin position="9"/>
        <end position="69"/>
    </location>
</feature>
<reference evidence="4 5" key="1">
    <citation type="submission" date="2020-08" db="EMBL/GenBank/DDBJ databases">
        <title>Genomic Encyclopedia of Type Strains, Phase IV (KMG-IV): sequencing the most valuable type-strain genomes for metagenomic binning, comparative biology and taxonomic classification.</title>
        <authorList>
            <person name="Goeker M."/>
        </authorList>
    </citation>
    <scope>NUCLEOTIDE SEQUENCE [LARGE SCALE GENOMIC DNA]</scope>
    <source>
        <strain evidence="4 5">DSM 10633</strain>
    </source>
</reference>
<dbReference type="InterPro" id="IPR036271">
    <property type="entry name" value="Tet_transcr_reg_TetR-rel_C_sf"/>
</dbReference>
<dbReference type="Pfam" id="PF00440">
    <property type="entry name" value="TetR_N"/>
    <property type="match status" value="1"/>
</dbReference>
<name>A0A840PW78_URETH</name>
<dbReference type="SUPFAM" id="SSF46689">
    <property type="entry name" value="Homeodomain-like"/>
    <property type="match status" value="1"/>
</dbReference>
<keyword evidence="1 2" id="KW-0238">DNA-binding</keyword>
<evidence type="ECO:0000259" key="3">
    <source>
        <dbReference type="PROSITE" id="PS50977"/>
    </source>
</evidence>
<evidence type="ECO:0000256" key="2">
    <source>
        <dbReference type="PROSITE-ProRule" id="PRU00335"/>
    </source>
</evidence>
<proteinExistence type="predicted"/>
<dbReference type="RefSeq" id="WP_016837474.1">
    <property type="nucleotide sequence ID" value="NZ_JAAXPW010000004.1"/>
</dbReference>
<evidence type="ECO:0000313" key="5">
    <source>
        <dbReference type="Proteomes" id="UP000557217"/>
    </source>
</evidence>
<dbReference type="GO" id="GO:0003677">
    <property type="term" value="F:DNA binding"/>
    <property type="evidence" value="ECO:0007669"/>
    <property type="project" value="UniProtKB-UniRule"/>
</dbReference>
<organism evidence="4 5">
    <name type="scientific">Ureibacillus thermosphaericus</name>
    <dbReference type="NCBI Taxonomy" id="51173"/>
    <lineage>
        <taxon>Bacteria</taxon>
        <taxon>Bacillati</taxon>
        <taxon>Bacillota</taxon>
        <taxon>Bacilli</taxon>
        <taxon>Bacillales</taxon>
        <taxon>Caryophanaceae</taxon>
        <taxon>Ureibacillus</taxon>
    </lineage>
</organism>
<dbReference type="AlphaFoldDB" id="A0A840PW78"/>
<feature type="DNA-binding region" description="H-T-H motif" evidence="2">
    <location>
        <begin position="32"/>
        <end position="51"/>
    </location>
</feature>
<sequence length="188" mass="22019">MARDASKPVLTPKMIMDVARDLFVKNGYQQVSMRQIAKELGCSHGALYYHFQSKAELFFALVKEYFVLLEQELNNVLEKDIENLEKLEQCMLGYIKFGLNHQSHYEIMFMLKDDEVRNFINEQPMKVYEKFANALYTLSNKKLQLKDIWSIFISLHGFVSHYLSHVVSYEDIENAAIHHVKFLLKGVC</sequence>
<dbReference type="InterPro" id="IPR009057">
    <property type="entry name" value="Homeodomain-like_sf"/>
</dbReference>
<dbReference type="EMBL" id="JACHGZ010000012">
    <property type="protein sequence ID" value="MBB5148972.1"/>
    <property type="molecule type" value="Genomic_DNA"/>
</dbReference>